<keyword evidence="3" id="KW-1185">Reference proteome</keyword>
<dbReference type="AlphaFoldDB" id="A0A4P8IAP5"/>
<dbReference type="KEGG" id="arf:AR1Y2_0167"/>
<evidence type="ECO:0000313" key="2">
    <source>
        <dbReference type="EMBL" id="QCP33621.1"/>
    </source>
</evidence>
<dbReference type="InterPro" id="IPR000415">
    <property type="entry name" value="Nitroreductase-like"/>
</dbReference>
<organism evidence="2 3">
    <name type="scientific">Anaerostipes rhamnosivorans</name>
    <dbReference type="NCBI Taxonomy" id="1229621"/>
    <lineage>
        <taxon>Bacteria</taxon>
        <taxon>Bacillati</taxon>
        <taxon>Bacillota</taxon>
        <taxon>Clostridia</taxon>
        <taxon>Lachnospirales</taxon>
        <taxon>Lachnospiraceae</taxon>
        <taxon>Anaerostipes</taxon>
    </lineage>
</organism>
<accession>A0A4P8IAP5</accession>
<reference evidence="2 3" key="1">
    <citation type="submission" date="2019-05" db="EMBL/GenBank/DDBJ databases">
        <title>Complete genome sequencing of Anaerostipes rhamnosivorans.</title>
        <authorList>
            <person name="Bui T.P.N."/>
            <person name="de Vos W.M."/>
        </authorList>
    </citation>
    <scope>NUCLEOTIDE SEQUENCE [LARGE SCALE GENOMIC DNA]</scope>
    <source>
        <strain evidence="2 3">1y2</strain>
    </source>
</reference>
<evidence type="ECO:0000259" key="1">
    <source>
        <dbReference type="Pfam" id="PF14512"/>
    </source>
</evidence>
<dbReference type="RefSeq" id="WP_137327269.1">
    <property type="nucleotide sequence ID" value="NZ_CP040058.1"/>
</dbReference>
<protein>
    <submittedName>
        <fullName evidence="2">Nitroreductase family protein</fullName>
    </submittedName>
</protein>
<gene>
    <name evidence="2" type="ORF">AR1Y2_0167</name>
</gene>
<name>A0A4P8IAP5_9FIRM</name>
<dbReference type="OrthoDB" id="9814075at2"/>
<dbReference type="Gene3D" id="3.40.109.10">
    <property type="entry name" value="NADH Oxidase"/>
    <property type="match status" value="1"/>
</dbReference>
<dbReference type="Gene3D" id="3.40.109.30">
    <property type="entry name" value="putative nitroreductase (tm1586), domain 2"/>
    <property type="match status" value="1"/>
</dbReference>
<evidence type="ECO:0000313" key="3">
    <source>
        <dbReference type="Proteomes" id="UP000298653"/>
    </source>
</evidence>
<proteinExistence type="predicted"/>
<dbReference type="SUPFAM" id="SSF55469">
    <property type="entry name" value="FMN-dependent nitroreductase-like"/>
    <property type="match status" value="1"/>
</dbReference>
<dbReference type="Pfam" id="PF14512">
    <property type="entry name" value="TM1586_NiRdase"/>
    <property type="match status" value="1"/>
</dbReference>
<dbReference type="EMBL" id="CP040058">
    <property type="protein sequence ID" value="QCP33621.1"/>
    <property type="molecule type" value="Genomic_DNA"/>
</dbReference>
<dbReference type="Proteomes" id="UP000298653">
    <property type="component" value="Chromosome"/>
</dbReference>
<feature type="domain" description="Putative nitroreductase TM1586" evidence="1">
    <location>
        <begin position="3"/>
        <end position="223"/>
    </location>
</feature>
<dbReference type="InterPro" id="IPR029478">
    <property type="entry name" value="TM1586_NiRdase"/>
</dbReference>
<dbReference type="GO" id="GO:0016491">
    <property type="term" value="F:oxidoreductase activity"/>
    <property type="evidence" value="ECO:0007669"/>
    <property type="project" value="InterPro"/>
</dbReference>
<sequence>MNTREAINQRCSRRTYLPEYLREKDAKPLFQMIREINTEQGLHLQLITDEGNISKIKMSYGMFKNVHGFIAMAGKKDDPDLKEKLGYFGEKLVLLATAAGLGTCWVGGTYKKESCVCSLERDESLEAVITIGYVETDKRTKEKMISSFVKKKGKKAEQMLKADEKVPDWIMKGMEAVVKAPSAMNRQPVEFLWQDGKLRACVEVNNGFEEIDMGIAKLHFELGTGKAGYWELGNGAEFRCI</sequence>